<evidence type="ECO:0000313" key="2">
    <source>
        <dbReference type="EMBL" id="AST92748.1"/>
    </source>
</evidence>
<dbReference type="STRING" id="1314751.GCA_001591425_01583"/>
<evidence type="ECO:0000256" key="1">
    <source>
        <dbReference type="SAM" id="MobiDB-lite"/>
    </source>
</evidence>
<gene>
    <name evidence="2" type="ORF">BC6307_16365</name>
</gene>
<dbReference type="AlphaFoldDB" id="A0A223KTS7"/>
<name>A0A223KTS7_9BACI</name>
<organism evidence="2 3">
    <name type="scientific">Sutcliffiella cohnii</name>
    <dbReference type="NCBI Taxonomy" id="33932"/>
    <lineage>
        <taxon>Bacteria</taxon>
        <taxon>Bacillati</taxon>
        <taxon>Bacillota</taxon>
        <taxon>Bacilli</taxon>
        <taxon>Bacillales</taxon>
        <taxon>Bacillaceae</taxon>
        <taxon>Sutcliffiella</taxon>
    </lineage>
</organism>
<evidence type="ECO:0000313" key="3">
    <source>
        <dbReference type="Proteomes" id="UP000215224"/>
    </source>
</evidence>
<dbReference type="Proteomes" id="UP000215224">
    <property type="component" value="Chromosome"/>
</dbReference>
<reference evidence="2 3" key="1">
    <citation type="submission" date="2016-12" db="EMBL/GenBank/DDBJ databases">
        <title>The whole genome sequencing and assembly of Bacillus cohnii DSM 6307T strain.</title>
        <authorList>
            <person name="Lee Y.-J."/>
            <person name="Yi H."/>
            <person name="Bahn Y.-S."/>
            <person name="Kim J.F."/>
            <person name="Lee D.-W."/>
        </authorList>
    </citation>
    <scope>NUCLEOTIDE SEQUENCE [LARGE SCALE GENOMIC DNA]</scope>
    <source>
        <strain evidence="2 3">DSM 6307</strain>
    </source>
</reference>
<keyword evidence="3" id="KW-1185">Reference proteome</keyword>
<protein>
    <recommendedName>
        <fullName evidence="4">G5 domain-containing protein</fullName>
    </recommendedName>
</protein>
<dbReference type="RefSeq" id="WP_066414389.1">
    <property type="nucleotide sequence ID" value="NZ_CP018866.1"/>
</dbReference>
<dbReference type="EMBL" id="CP018866">
    <property type="protein sequence ID" value="AST92748.1"/>
    <property type="molecule type" value="Genomic_DNA"/>
</dbReference>
<dbReference type="KEGG" id="bcoh:BC6307_16365"/>
<feature type="region of interest" description="Disordered" evidence="1">
    <location>
        <begin position="376"/>
        <end position="458"/>
    </location>
</feature>
<evidence type="ECO:0008006" key="4">
    <source>
        <dbReference type="Google" id="ProtNLM"/>
    </source>
</evidence>
<feature type="compositionally biased region" description="Low complexity" evidence="1">
    <location>
        <begin position="377"/>
        <end position="431"/>
    </location>
</feature>
<accession>A0A223KTS7</accession>
<sequence>MQGMKWLGVFVVGASLMYGAVKGYDHFFGEERFTHETMIANQVVANVSKSNAEEQLVEAISDWKEDGVLYVEWAGQLNVVSKEDFEFDLPSSINAAQDGTSNTLQVALPLQVVTSAIQTITDDSFIQQVDVPKLQEHLVDVATSLENGTFTFSLQDYFNESATVETIKETVIQNGLSLSVQQELRELFNTDREINVLPMDITSLAKWLTSEEIEITDESVSVLASLVNQLIAATNFEIKERHISPTLPTYATLGYEARFEKERMDYKWLNPNNSKYVITLSFVNNMLRAELVGAALPTEITVETNRNETFAPKKIVQYSPTVRTGQTTVKEVGEQGKIIELVRTVKDSSGEVIKKETISSDFYPPVHRVEVKALVASTSTTPPGNTDNTNNTGEQPNNTGSNNPNGNNTGTNPPPNNNSGTGSQPPTGGTSNDNSNKQEEKSDADKERESPEGLYEGK</sequence>
<feature type="compositionally biased region" description="Basic and acidic residues" evidence="1">
    <location>
        <begin position="436"/>
        <end position="458"/>
    </location>
</feature>
<proteinExistence type="predicted"/>